<protein>
    <recommendedName>
        <fullName evidence="3">Polymerase nucleotidyl transferase domain-containing protein</fullName>
    </recommendedName>
</protein>
<dbReference type="Proteomes" id="UP001427805">
    <property type="component" value="Unassembled WGS sequence"/>
</dbReference>
<evidence type="ECO:0000313" key="2">
    <source>
        <dbReference type="Proteomes" id="UP001427805"/>
    </source>
</evidence>
<evidence type="ECO:0000313" key="1">
    <source>
        <dbReference type="EMBL" id="MEN3747961.1"/>
    </source>
</evidence>
<organism evidence="1 2">
    <name type="scientific">Sphingomonas rustica</name>
    <dbReference type="NCBI Taxonomy" id="3103142"/>
    <lineage>
        <taxon>Bacteria</taxon>
        <taxon>Pseudomonadati</taxon>
        <taxon>Pseudomonadota</taxon>
        <taxon>Alphaproteobacteria</taxon>
        <taxon>Sphingomonadales</taxon>
        <taxon>Sphingomonadaceae</taxon>
        <taxon>Sphingomonas</taxon>
    </lineage>
</organism>
<dbReference type="RefSeq" id="WP_346246967.1">
    <property type="nucleotide sequence ID" value="NZ_JBDIZK010000006.1"/>
</dbReference>
<evidence type="ECO:0008006" key="3">
    <source>
        <dbReference type="Google" id="ProtNLM"/>
    </source>
</evidence>
<dbReference type="Gene3D" id="3.30.460.10">
    <property type="entry name" value="Beta Polymerase, domain 2"/>
    <property type="match status" value="1"/>
</dbReference>
<reference evidence="1 2" key="1">
    <citation type="submission" date="2024-05" db="EMBL/GenBank/DDBJ databases">
        <title>Sphingomonas sp. HF-S3 16S ribosomal RNA gene Genome sequencing and assembly.</title>
        <authorList>
            <person name="Lee H."/>
        </authorList>
    </citation>
    <scope>NUCLEOTIDE SEQUENCE [LARGE SCALE GENOMIC DNA]</scope>
    <source>
        <strain evidence="1 2">HF-S3</strain>
    </source>
</reference>
<comment type="caution">
    <text evidence="1">The sequence shown here is derived from an EMBL/GenBank/DDBJ whole genome shotgun (WGS) entry which is preliminary data.</text>
</comment>
<sequence length="533" mass="60228">MRIDRAEAICGVSPLVLKRLLSRESFSTPTAMAYLKLSEPQASETMIALMREWWIEHVRTTAHVDHWQSTDQGNRLTATRLIKRFPVREGRAIVDHVIAEAREINGDPDSSCRIAEILLFGSVLTGADDDAGDIDLVVKVARRQLPKAELRRLQEAEKAQMPSWLDFFQRQFRVESELLRRIKKVSGRIGLHPESDIASTGAPFRQVYAFDLASETEAPVDPEIRTMCKEAREEHPSLEAAKSVLPEFSLRATWPVAPNEEARLKHVDQSELDLMQHLWVRGADIAAIAARTGRPSETVQAYLASRANVGLPSAFRFDASLRATVSQALRPRAGYMKLNVELRPGQKPLVDTAYYERNPEQPYLARIRQLAPRDLIVSGRPDLLPLIEPVHELAWQWLERMRPYFKGLGLSVGTGFFPDQGPESLDHPKPVDFRPLVLPLYELLRAQLPIDLERYAIYEHRLVIELGQPLRIDHWVGEPAYGKAKRQRVLKADASFAWEALTALLEKYRVELEGGELLTVTAFGGEIAGADER</sequence>
<proteinExistence type="predicted"/>
<keyword evidence="2" id="KW-1185">Reference proteome</keyword>
<dbReference type="EMBL" id="JBDIZK010000006">
    <property type="protein sequence ID" value="MEN3747961.1"/>
    <property type="molecule type" value="Genomic_DNA"/>
</dbReference>
<name>A0ABV0BAR6_9SPHN</name>
<dbReference type="InterPro" id="IPR043519">
    <property type="entry name" value="NT_sf"/>
</dbReference>
<accession>A0ABV0BAR6</accession>
<gene>
    <name evidence="1" type="ORF">TPR58_12360</name>
</gene>